<keyword evidence="1" id="KW-0238">DNA-binding</keyword>
<evidence type="ECO:0000256" key="2">
    <source>
        <dbReference type="SAM" id="Phobius"/>
    </source>
</evidence>
<keyword evidence="2" id="KW-1133">Transmembrane helix</keyword>
<dbReference type="EMBL" id="JGZO01000034">
    <property type="protein sequence ID" value="KFI90005.1"/>
    <property type="molecule type" value="Genomic_DNA"/>
</dbReference>
<evidence type="ECO:0000256" key="1">
    <source>
        <dbReference type="ARBA" id="ARBA00023125"/>
    </source>
</evidence>
<feature type="transmembrane region" description="Helical" evidence="2">
    <location>
        <begin position="328"/>
        <end position="351"/>
    </location>
</feature>
<sequence>MSFRTNLQYLRSQRNMTQEQLAMLLGVSRQAISKWESEKAYPEMDKLLMICDLFGCTLDDLVLGDVSVSRPAAREAAAADGETAATGPAAGEGPGAIAPAAALPQDLTGYDRHRRRFALLVAGGSAAIVAATGIGCLFDSGNSILGATPLNGFLTLLCICVGVIVGLAALIPGGMSHADFKRRHPYVKDFYTEDDRSREMRVLVTGIVAGIAMILIGTVVLVYADDVLGVSDGWPVTIMLVLCAAAVFCFVYCGMRYGMLDIDGYNKEAESDRKERAGEQDFYARLTGTVCGIIMMVATVIALCLLFLSPAALRGDWSSIGSGVSEDSMFWLPWPIGGILCGIAAAIIRLVKDYRER</sequence>
<dbReference type="OrthoDB" id="9801008at2"/>
<feature type="transmembrane region" description="Helical" evidence="2">
    <location>
        <begin position="150"/>
        <end position="173"/>
    </location>
</feature>
<dbReference type="PANTHER" id="PTHR46558:SF4">
    <property type="entry name" value="DNA-BIDING PHAGE PROTEIN"/>
    <property type="match status" value="1"/>
</dbReference>
<evidence type="ECO:0000313" key="4">
    <source>
        <dbReference type="EMBL" id="KFI90005.1"/>
    </source>
</evidence>
<proteinExistence type="predicted"/>
<dbReference type="PANTHER" id="PTHR46558">
    <property type="entry name" value="TRACRIPTIONAL REGULATORY PROTEIN-RELATED-RELATED"/>
    <property type="match status" value="1"/>
</dbReference>
<evidence type="ECO:0000313" key="5">
    <source>
        <dbReference type="Proteomes" id="UP000029033"/>
    </source>
</evidence>
<dbReference type="GeneID" id="85166613"/>
<dbReference type="Proteomes" id="UP000029033">
    <property type="component" value="Unassembled WGS sequence"/>
</dbReference>
<dbReference type="CDD" id="cd00093">
    <property type="entry name" value="HTH_XRE"/>
    <property type="match status" value="1"/>
</dbReference>
<dbReference type="eggNOG" id="COG1476">
    <property type="taxonomic scope" value="Bacteria"/>
</dbReference>
<dbReference type="GO" id="GO:0003677">
    <property type="term" value="F:DNA binding"/>
    <property type="evidence" value="ECO:0007669"/>
    <property type="project" value="UniProtKB-KW"/>
</dbReference>
<organism evidence="4 5">
    <name type="scientific">Bifidobacterium scardovii</name>
    <dbReference type="NCBI Taxonomy" id="158787"/>
    <lineage>
        <taxon>Bacteria</taxon>
        <taxon>Bacillati</taxon>
        <taxon>Actinomycetota</taxon>
        <taxon>Actinomycetes</taxon>
        <taxon>Bifidobacteriales</taxon>
        <taxon>Bifidobacteriaceae</taxon>
        <taxon>Bifidobacterium</taxon>
    </lineage>
</organism>
<dbReference type="Gene3D" id="1.10.260.40">
    <property type="entry name" value="lambda repressor-like DNA-binding domains"/>
    <property type="match status" value="1"/>
</dbReference>
<dbReference type="SUPFAM" id="SSF47413">
    <property type="entry name" value="lambda repressor-like DNA-binding domains"/>
    <property type="match status" value="1"/>
</dbReference>
<gene>
    <name evidence="4" type="ORF">BSCA_0340</name>
</gene>
<dbReference type="Pfam" id="PF01381">
    <property type="entry name" value="HTH_3"/>
    <property type="match status" value="1"/>
</dbReference>
<dbReference type="InterPro" id="IPR010982">
    <property type="entry name" value="Lambda_DNA-bd_dom_sf"/>
</dbReference>
<feature type="domain" description="HTH cro/C1-type" evidence="3">
    <location>
        <begin position="7"/>
        <end position="61"/>
    </location>
</feature>
<feature type="transmembrane region" description="Helical" evidence="2">
    <location>
        <begin position="117"/>
        <end position="138"/>
    </location>
</feature>
<dbReference type="AlphaFoldDB" id="A0A087D3A5"/>
<keyword evidence="2" id="KW-0472">Membrane</keyword>
<keyword evidence="2" id="KW-0812">Transmembrane</keyword>
<keyword evidence="5" id="KW-1185">Reference proteome</keyword>
<dbReference type="RefSeq" id="WP_033518838.1">
    <property type="nucleotide sequence ID" value="NZ_CAUPKV010000024.1"/>
</dbReference>
<reference evidence="4 5" key="1">
    <citation type="submission" date="2014-03" db="EMBL/GenBank/DDBJ databases">
        <title>Genomics of Bifidobacteria.</title>
        <authorList>
            <person name="Ventura M."/>
            <person name="Milani C."/>
            <person name="Lugli G.A."/>
        </authorList>
    </citation>
    <scope>NUCLEOTIDE SEQUENCE [LARGE SCALE GENOMIC DNA]</scope>
    <source>
        <strain evidence="4 5">LMG 21589</strain>
    </source>
</reference>
<dbReference type="InterPro" id="IPR001387">
    <property type="entry name" value="Cro/C1-type_HTH"/>
</dbReference>
<feature type="transmembrane region" description="Helical" evidence="2">
    <location>
        <begin position="236"/>
        <end position="255"/>
    </location>
</feature>
<feature type="transmembrane region" description="Helical" evidence="2">
    <location>
        <begin position="202"/>
        <end position="224"/>
    </location>
</feature>
<accession>A0A087D3A5</accession>
<dbReference type="PROSITE" id="PS50943">
    <property type="entry name" value="HTH_CROC1"/>
    <property type="match status" value="1"/>
</dbReference>
<evidence type="ECO:0000259" key="3">
    <source>
        <dbReference type="PROSITE" id="PS50943"/>
    </source>
</evidence>
<dbReference type="STRING" id="158787.BSCA_0340"/>
<name>A0A087D3A5_9BIFI</name>
<feature type="transmembrane region" description="Helical" evidence="2">
    <location>
        <begin position="282"/>
        <end position="308"/>
    </location>
</feature>
<protein>
    <submittedName>
        <fullName evidence="4">XRE family transcriptional regulator</fullName>
    </submittedName>
</protein>
<dbReference type="SMART" id="SM00530">
    <property type="entry name" value="HTH_XRE"/>
    <property type="match status" value="1"/>
</dbReference>
<comment type="caution">
    <text evidence="4">The sequence shown here is derived from an EMBL/GenBank/DDBJ whole genome shotgun (WGS) entry which is preliminary data.</text>
</comment>